<protein>
    <recommendedName>
        <fullName evidence="4">Invasion associated locus B family protein</fullName>
    </recommendedName>
</protein>
<dbReference type="Gene3D" id="2.60.40.1880">
    <property type="entry name" value="Invasion associated locus B (IalB) protein"/>
    <property type="match status" value="1"/>
</dbReference>
<dbReference type="InterPro" id="IPR010642">
    <property type="entry name" value="Invasion_prot_B"/>
</dbReference>
<feature type="chain" id="PRO_5032270335" description="Invasion associated locus B family protein" evidence="1">
    <location>
        <begin position="24"/>
        <end position="176"/>
    </location>
</feature>
<dbReference type="Pfam" id="PF06776">
    <property type="entry name" value="IalB"/>
    <property type="match status" value="1"/>
</dbReference>
<organism evidence="2 3">
    <name type="scientific">Amaricoccus macauensis</name>
    <dbReference type="NCBI Taxonomy" id="57001"/>
    <lineage>
        <taxon>Bacteria</taxon>
        <taxon>Pseudomonadati</taxon>
        <taxon>Pseudomonadota</taxon>
        <taxon>Alphaproteobacteria</taxon>
        <taxon>Rhodobacterales</taxon>
        <taxon>Paracoccaceae</taxon>
        <taxon>Amaricoccus</taxon>
    </lineage>
</organism>
<dbReference type="RefSeq" id="WP_184147548.1">
    <property type="nucleotide sequence ID" value="NZ_JACHFM010000001.1"/>
</dbReference>
<evidence type="ECO:0000313" key="2">
    <source>
        <dbReference type="EMBL" id="MBB5221149.1"/>
    </source>
</evidence>
<dbReference type="Proteomes" id="UP000549457">
    <property type="component" value="Unassembled WGS sequence"/>
</dbReference>
<keyword evidence="3" id="KW-1185">Reference proteome</keyword>
<keyword evidence="1" id="KW-0732">Signal</keyword>
<evidence type="ECO:0008006" key="4">
    <source>
        <dbReference type="Google" id="ProtNLM"/>
    </source>
</evidence>
<evidence type="ECO:0000256" key="1">
    <source>
        <dbReference type="SAM" id="SignalP"/>
    </source>
</evidence>
<feature type="signal peptide" evidence="1">
    <location>
        <begin position="1"/>
        <end position="23"/>
    </location>
</feature>
<dbReference type="EMBL" id="JACHFM010000001">
    <property type="protein sequence ID" value="MBB5221149.1"/>
    <property type="molecule type" value="Genomic_DNA"/>
</dbReference>
<sequence>MTLKAWKLLSVAAALMAASPALAQSADRVATHGNWSVFVAANPKECYIVSAPTSSSARRDGKPAEVTRGDIRLFVSFRPGDKVSNEVSFTGGYPFSSSGSVRLAVGSEAFQMAPGKGDGGEWAWTDPSDDSKAVAAMKRGAEAKLSGTSSRGTSTEDRFSLTGFTAAVEDAATRCR</sequence>
<accession>A0A840SE49</accession>
<dbReference type="InterPro" id="IPR038696">
    <property type="entry name" value="IalB_sf"/>
</dbReference>
<gene>
    <name evidence="2" type="ORF">HNP73_001070</name>
</gene>
<reference evidence="2 3" key="1">
    <citation type="submission" date="2020-08" db="EMBL/GenBank/DDBJ databases">
        <title>Genomic Encyclopedia of Type Strains, Phase IV (KMG-IV): sequencing the most valuable type-strain genomes for metagenomic binning, comparative biology and taxonomic classification.</title>
        <authorList>
            <person name="Goeker M."/>
        </authorList>
    </citation>
    <scope>NUCLEOTIDE SEQUENCE [LARGE SCALE GENOMIC DNA]</scope>
    <source>
        <strain evidence="2 3">DSM 101730</strain>
    </source>
</reference>
<comment type="caution">
    <text evidence="2">The sequence shown here is derived from an EMBL/GenBank/DDBJ whole genome shotgun (WGS) entry which is preliminary data.</text>
</comment>
<dbReference type="AlphaFoldDB" id="A0A840SE49"/>
<proteinExistence type="predicted"/>
<name>A0A840SE49_9RHOB</name>
<evidence type="ECO:0000313" key="3">
    <source>
        <dbReference type="Proteomes" id="UP000549457"/>
    </source>
</evidence>